<keyword evidence="2" id="KW-1185">Reference proteome</keyword>
<comment type="caution">
    <text evidence="1">The sequence shown here is derived from an EMBL/GenBank/DDBJ whole genome shotgun (WGS) entry which is preliminary data.</text>
</comment>
<protein>
    <recommendedName>
        <fullName evidence="3">RRM domain-containing protein</fullName>
    </recommendedName>
</protein>
<sequence>MSNFFRQSQLIRRVTREAQHVVVRDLPISATSRDVRKMIQKAEVKGVVDVSLFYRHFRPTGKAILTMSLPEYTRDAIRDAEEIIVPGHHIEADPIDEPRSLNIPENLSDIANEDVTDPSQLGTGPAARVPERKTVTISGVPGKKSIKDIQYLLRGFRLAPDRQYPVRLIHTPMKKFTLYSAFVVFLDSESEAQRLVRSAHLTKYKNMEEAPLLRAHLIY</sequence>
<dbReference type="AlphaFoldDB" id="A0A9P5P009"/>
<reference evidence="1" key="1">
    <citation type="submission" date="2020-11" db="EMBL/GenBank/DDBJ databases">
        <authorList>
            <consortium name="DOE Joint Genome Institute"/>
            <person name="Ahrendt S."/>
            <person name="Riley R."/>
            <person name="Andreopoulos W."/>
            <person name="LaButti K."/>
            <person name="Pangilinan J."/>
            <person name="Ruiz-duenas F.J."/>
            <person name="Barrasa J.M."/>
            <person name="Sanchez-Garcia M."/>
            <person name="Camarero S."/>
            <person name="Miyauchi S."/>
            <person name="Serrano A."/>
            <person name="Linde D."/>
            <person name="Babiker R."/>
            <person name="Drula E."/>
            <person name="Ayuso-Fernandez I."/>
            <person name="Pacheco R."/>
            <person name="Padilla G."/>
            <person name="Ferreira P."/>
            <person name="Barriuso J."/>
            <person name="Kellner H."/>
            <person name="Castanera R."/>
            <person name="Alfaro M."/>
            <person name="Ramirez L."/>
            <person name="Pisabarro A.G."/>
            <person name="Kuo A."/>
            <person name="Tritt A."/>
            <person name="Lipzen A."/>
            <person name="He G."/>
            <person name="Yan M."/>
            <person name="Ng V."/>
            <person name="Cullen D."/>
            <person name="Martin F."/>
            <person name="Rosso M.-N."/>
            <person name="Henrissat B."/>
            <person name="Hibbett D."/>
            <person name="Martinez A.T."/>
            <person name="Grigoriev I.V."/>
        </authorList>
    </citation>
    <scope>NUCLEOTIDE SEQUENCE</scope>
    <source>
        <strain evidence="1">AH 44721</strain>
    </source>
</reference>
<evidence type="ECO:0008006" key="3">
    <source>
        <dbReference type="Google" id="ProtNLM"/>
    </source>
</evidence>
<evidence type="ECO:0000313" key="2">
    <source>
        <dbReference type="Proteomes" id="UP000724874"/>
    </source>
</evidence>
<dbReference type="SUPFAM" id="SSF54928">
    <property type="entry name" value="RNA-binding domain, RBD"/>
    <property type="match status" value="1"/>
</dbReference>
<evidence type="ECO:0000313" key="1">
    <source>
        <dbReference type="EMBL" id="KAF8911078.1"/>
    </source>
</evidence>
<dbReference type="EMBL" id="JADNYJ010000005">
    <property type="protein sequence ID" value="KAF8911078.1"/>
    <property type="molecule type" value="Genomic_DNA"/>
</dbReference>
<dbReference type="OrthoDB" id="5541797at2759"/>
<dbReference type="Proteomes" id="UP000724874">
    <property type="component" value="Unassembled WGS sequence"/>
</dbReference>
<proteinExistence type="predicted"/>
<accession>A0A9P5P009</accession>
<organism evidence="1 2">
    <name type="scientific">Gymnopilus junonius</name>
    <name type="common">Spectacular rustgill mushroom</name>
    <name type="synonym">Gymnopilus spectabilis subsp. junonius</name>
    <dbReference type="NCBI Taxonomy" id="109634"/>
    <lineage>
        <taxon>Eukaryota</taxon>
        <taxon>Fungi</taxon>
        <taxon>Dikarya</taxon>
        <taxon>Basidiomycota</taxon>
        <taxon>Agaricomycotina</taxon>
        <taxon>Agaricomycetes</taxon>
        <taxon>Agaricomycetidae</taxon>
        <taxon>Agaricales</taxon>
        <taxon>Agaricineae</taxon>
        <taxon>Hymenogastraceae</taxon>
        <taxon>Gymnopilus</taxon>
    </lineage>
</organism>
<dbReference type="GO" id="GO:0003676">
    <property type="term" value="F:nucleic acid binding"/>
    <property type="evidence" value="ECO:0007669"/>
    <property type="project" value="InterPro"/>
</dbReference>
<name>A0A9P5P009_GYMJU</name>
<gene>
    <name evidence="1" type="ORF">CPB84DRAFT_1842332</name>
</gene>
<dbReference type="InterPro" id="IPR035979">
    <property type="entry name" value="RBD_domain_sf"/>
</dbReference>